<feature type="region of interest" description="Disordered" evidence="1">
    <location>
        <begin position="1"/>
        <end position="31"/>
    </location>
</feature>
<reference evidence="2 3" key="1">
    <citation type="submission" date="2012-10" db="EMBL/GenBank/DDBJ databases">
        <authorList>
            <person name="Zafar N."/>
            <person name="Inman J."/>
            <person name="Hall N."/>
            <person name="Lorenzi H."/>
            <person name="Caler E."/>
        </authorList>
    </citation>
    <scope>NUCLEOTIDE SEQUENCE [LARGE SCALE GENOMIC DNA]</scope>
    <source>
        <strain evidence="2 3">IP1</strain>
    </source>
</reference>
<keyword evidence="3" id="KW-1185">Reference proteome</keyword>
<evidence type="ECO:0000256" key="1">
    <source>
        <dbReference type="SAM" id="MobiDB-lite"/>
    </source>
</evidence>
<evidence type="ECO:0000313" key="2">
    <source>
        <dbReference type="EMBL" id="ELP86507.1"/>
    </source>
</evidence>
<gene>
    <name evidence="2" type="ORF">EIN_034180</name>
</gene>
<protein>
    <submittedName>
        <fullName evidence="2">Uncharacterized protein</fullName>
    </submittedName>
</protein>
<proteinExistence type="predicted"/>
<sequence length="214" mass="24849">MEDKSLSSISFDDGSVDGLPPSTNQLQNDQSVLWKKRDKDLEPKRITIKKIRRKDEASEDMRKMIRNMKTRGFSIKEICILTDLTKDVVIKYIPDLLNDEKICTEQIDAHHTKRGRKKSDNIELQSKIQDCFDEDNSMTLRNMKEKLKEDGIEISVSYLSKTIKKMGIRHDKKTVMTPQTVRNSNEQQQMFQTITESVFVSPPHQNNTRPPPLL</sequence>
<accession>A0A0A1TYB1</accession>
<dbReference type="EMBL" id="KB206969">
    <property type="protein sequence ID" value="ELP86507.1"/>
    <property type="molecule type" value="Genomic_DNA"/>
</dbReference>
<dbReference type="OrthoDB" id="29087at2759"/>
<dbReference type="AlphaFoldDB" id="A0A0A1TYB1"/>
<dbReference type="RefSeq" id="XP_004185853.1">
    <property type="nucleotide sequence ID" value="XM_004185805.1"/>
</dbReference>
<feature type="compositionally biased region" description="Polar residues" evidence="1">
    <location>
        <begin position="1"/>
        <end position="10"/>
    </location>
</feature>
<dbReference type="OMA" id="ICTEQID"/>
<name>A0A0A1TYB1_ENTIV</name>
<organism evidence="2 3">
    <name type="scientific">Entamoeba invadens IP1</name>
    <dbReference type="NCBI Taxonomy" id="370355"/>
    <lineage>
        <taxon>Eukaryota</taxon>
        <taxon>Amoebozoa</taxon>
        <taxon>Evosea</taxon>
        <taxon>Archamoebae</taxon>
        <taxon>Mastigamoebida</taxon>
        <taxon>Entamoebidae</taxon>
        <taxon>Entamoeba</taxon>
    </lineage>
</organism>
<dbReference type="VEuPathDB" id="AmoebaDB:EIN_034180"/>
<dbReference type="GeneID" id="14885400"/>
<dbReference type="Proteomes" id="UP000014680">
    <property type="component" value="Unassembled WGS sequence"/>
</dbReference>
<dbReference type="KEGG" id="eiv:EIN_034180"/>
<evidence type="ECO:0000313" key="3">
    <source>
        <dbReference type="Proteomes" id="UP000014680"/>
    </source>
</evidence>
<feature type="compositionally biased region" description="Polar residues" evidence="1">
    <location>
        <begin position="21"/>
        <end position="31"/>
    </location>
</feature>